<keyword evidence="5" id="KW-1185">Reference proteome</keyword>
<keyword evidence="1 4" id="KW-0732">Signal</keyword>
<dbReference type="WBParaSite" id="L893_g8849.t1">
    <property type="protein sequence ID" value="L893_g8849.t1"/>
    <property type="gene ID" value="L893_g8849"/>
</dbReference>
<evidence type="ECO:0000256" key="2">
    <source>
        <dbReference type="ARBA" id="ARBA00023180"/>
    </source>
</evidence>
<proteinExistence type="predicted"/>
<dbReference type="GO" id="GO:0030431">
    <property type="term" value="P:sleep"/>
    <property type="evidence" value="ECO:0007669"/>
    <property type="project" value="InterPro"/>
</dbReference>
<evidence type="ECO:0000256" key="4">
    <source>
        <dbReference type="SAM" id="SignalP"/>
    </source>
</evidence>
<sequence>MRHDKVSTMKFSVLLIAVLALAAFAHANVDIKAGEEKTKDIVVDASKETVTKESSESAETDAPEVAVEKTGDDKEELEVAAAGTVPAAVSCYQCNSATTGQDKCQSNEESDLAPFLKVCPTLREGNFKGNEAKGCRKLIQNIGDEPSRIIRECAYTEDEEAMGNGRKRTGNKGIAMYYYQCENQNGQKPCNAAVSQLVGFSALFLASLVAFF</sequence>
<organism evidence="5 6">
    <name type="scientific">Steinernema glaseri</name>
    <dbReference type="NCBI Taxonomy" id="37863"/>
    <lineage>
        <taxon>Eukaryota</taxon>
        <taxon>Metazoa</taxon>
        <taxon>Ecdysozoa</taxon>
        <taxon>Nematoda</taxon>
        <taxon>Chromadorea</taxon>
        <taxon>Rhabditida</taxon>
        <taxon>Tylenchina</taxon>
        <taxon>Panagrolaimomorpha</taxon>
        <taxon>Strongyloidoidea</taxon>
        <taxon>Steinernematidae</taxon>
        <taxon>Steinernema</taxon>
    </lineage>
</organism>
<reference evidence="6" key="1">
    <citation type="submission" date="2016-11" db="UniProtKB">
        <authorList>
            <consortium name="WormBaseParasite"/>
        </authorList>
    </citation>
    <scope>IDENTIFICATION</scope>
</reference>
<protein>
    <submittedName>
        <fullName evidence="6">Protein sleepless</fullName>
    </submittedName>
</protein>
<evidence type="ECO:0000313" key="5">
    <source>
        <dbReference type="Proteomes" id="UP000095287"/>
    </source>
</evidence>
<dbReference type="AlphaFoldDB" id="A0A1I8ARY4"/>
<dbReference type="InterPro" id="IPR031424">
    <property type="entry name" value="QVR-like"/>
</dbReference>
<dbReference type="Pfam" id="PF17064">
    <property type="entry name" value="QVR"/>
    <property type="match status" value="1"/>
</dbReference>
<accession>A0A1I8ARY4</accession>
<dbReference type="Proteomes" id="UP000095287">
    <property type="component" value="Unplaced"/>
</dbReference>
<dbReference type="GO" id="GO:0032222">
    <property type="term" value="P:regulation of synaptic transmission, cholinergic"/>
    <property type="evidence" value="ECO:0007669"/>
    <property type="project" value="InterPro"/>
</dbReference>
<evidence type="ECO:0000256" key="1">
    <source>
        <dbReference type="ARBA" id="ARBA00022729"/>
    </source>
</evidence>
<evidence type="ECO:0000313" key="6">
    <source>
        <dbReference type="WBParaSite" id="L893_g8849.t1"/>
    </source>
</evidence>
<name>A0A1I8ARY4_9BILA</name>
<keyword evidence="2" id="KW-0325">Glycoprotein</keyword>
<feature type="region of interest" description="Disordered" evidence="3">
    <location>
        <begin position="47"/>
        <end position="73"/>
    </location>
</feature>
<feature type="chain" id="PRO_5009315021" evidence="4">
    <location>
        <begin position="28"/>
        <end position="212"/>
    </location>
</feature>
<feature type="signal peptide" evidence="4">
    <location>
        <begin position="1"/>
        <end position="27"/>
    </location>
</feature>
<evidence type="ECO:0000256" key="3">
    <source>
        <dbReference type="SAM" id="MobiDB-lite"/>
    </source>
</evidence>